<protein>
    <recommendedName>
        <fullName evidence="4">DUF2029 domain-containing protein</fullName>
    </recommendedName>
</protein>
<dbReference type="RefSeq" id="WP_168671566.1">
    <property type="nucleotide sequence ID" value="NZ_JAAVTK010000001.1"/>
</dbReference>
<comment type="caution">
    <text evidence="2">The sequence shown here is derived from an EMBL/GenBank/DDBJ whole genome shotgun (WGS) entry which is preliminary data.</text>
</comment>
<evidence type="ECO:0008006" key="4">
    <source>
        <dbReference type="Google" id="ProtNLM"/>
    </source>
</evidence>
<sequence>MFASLSVLTPEVPVENGPVGLSFGQCLARTLAWCALLSVAAVVVGRVWPAAGALTQATFSRWDVEHYRYIRDYGYDVQRTAFFPLFPFLWRWLAVPPIAMGLINLGIFALSFAWLAWQLAWSGRQQALLLAVPSLVFMALPYSEAVFFLSGALVLVGLRRNMLGLYFLGLLLSCVSRSAAFVLLPAVLATEWLAPESRDRGPGRTMAAAAATLLGLGISVGVHYWYTGRWFVFFAAQRLWNNQLRWPSLPLSNWGGSFPTRYEAPALLIGLACAAGLVGLMYRHWRRPLPAADRPAVFSLAYVAGITLITLATKGGELVSLSRYVYATPYFLLLLADFTGRPRLSTRQLLALFGLMELTWLGLFAAYGHIRTLLGFTLVSGGVLLWLANAHCHPRVRRYALLPTVAGGAALLLVLLFRFLRHEWVA</sequence>
<feature type="transmembrane region" description="Helical" evidence="1">
    <location>
        <begin position="92"/>
        <end position="116"/>
    </location>
</feature>
<gene>
    <name evidence="2" type="ORF">HBN54_000514</name>
</gene>
<feature type="transmembrane region" description="Helical" evidence="1">
    <location>
        <begin position="164"/>
        <end position="194"/>
    </location>
</feature>
<dbReference type="Proteomes" id="UP000717634">
    <property type="component" value="Unassembled WGS sequence"/>
</dbReference>
<keyword evidence="1" id="KW-1133">Transmembrane helix</keyword>
<keyword evidence="1" id="KW-0812">Transmembrane</keyword>
<evidence type="ECO:0000256" key="1">
    <source>
        <dbReference type="SAM" id="Phobius"/>
    </source>
</evidence>
<feature type="transmembrane region" description="Helical" evidence="1">
    <location>
        <begin position="128"/>
        <end position="158"/>
    </location>
</feature>
<feature type="transmembrane region" description="Helical" evidence="1">
    <location>
        <begin position="295"/>
        <end position="312"/>
    </location>
</feature>
<proteinExistence type="predicted"/>
<accession>A0ABX1HCL1</accession>
<feature type="transmembrane region" description="Helical" evidence="1">
    <location>
        <begin position="264"/>
        <end position="283"/>
    </location>
</feature>
<evidence type="ECO:0000313" key="3">
    <source>
        <dbReference type="Proteomes" id="UP000717634"/>
    </source>
</evidence>
<name>A0ABX1HCL1_9BACT</name>
<feature type="transmembrane region" description="Helical" evidence="1">
    <location>
        <begin position="206"/>
        <end position="226"/>
    </location>
</feature>
<keyword evidence="3" id="KW-1185">Reference proteome</keyword>
<evidence type="ECO:0000313" key="2">
    <source>
        <dbReference type="EMBL" id="NKI87935.1"/>
    </source>
</evidence>
<keyword evidence="1" id="KW-0472">Membrane</keyword>
<dbReference type="EMBL" id="JAAVTK010000001">
    <property type="protein sequence ID" value="NKI87935.1"/>
    <property type="molecule type" value="Genomic_DNA"/>
</dbReference>
<organism evidence="2 3">
    <name type="scientific">Hymenobacter artigasi</name>
    <dbReference type="NCBI Taxonomy" id="2719616"/>
    <lineage>
        <taxon>Bacteria</taxon>
        <taxon>Pseudomonadati</taxon>
        <taxon>Bacteroidota</taxon>
        <taxon>Cytophagia</taxon>
        <taxon>Cytophagales</taxon>
        <taxon>Hymenobacteraceae</taxon>
        <taxon>Hymenobacter</taxon>
    </lineage>
</organism>
<feature type="transmembrane region" description="Helical" evidence="1">
    <location>
        <begin position="399"/>
        <end position="420"/>
    </location>
</feature>
<reference evidence="2 3" key="1">
    <citation type="submission" date="2020-03" db="EMBL/GenBank/DDBJ databases">
        <title>Genomic Encyclopedia of Type Strains, Phase IV (KMG-V): Genome sequencing to study the core and pangenomes of soil and plant-associated prokaryotes.</title>
        <authorList>
            <person name="Whitman W."/>
        </authorList>
    </citation>
    <scope>NUCLEOTIDE SEQUENCE [LARGE SCALE GENOMIC DNA]</scope>
    <source>
        <strain evidence="2 3">1B</strain>
    </source>
</reference>
<feature type="transmembrane region" description="Helical" evidence="1">
    <location>
        <begin position="373"/>
        <end position="392"/>
    </location>
</feature>